<dbReference type="RefSeq" id="WP_144247091.1">
    <property type="nucleotide sequence ID" value="NZ_VLPK01000001.1"/>
</dbReference>
<feature type="chain" id="PRO_5022098732" description="DUF4258 domain-containing protein" evidence="1">
    <location>
        <begin position="22"/>
        <end position="121"/>
    </location>
</feature>
<dbReference type="EMBL" id="VLPK01000001">
    <property type="protein sequence ID" value="TSJ43525.1"/>
    <property type="molecule type" value="Genomic_DNA"/>
</dbReference>
<protein>
    <recommendedName>
        <fullName evidence="4">DUF4258 domain-containing protein</fullName>
    </recommendedName>
</protein>
<evidence type="ECO:0008006" key="4">
    <source>
        <dbReference type="Google" id="ProtNLM"/>
    </source>
</evidence>
<comment type="caution">
    <text evidence="2">The sequence shown here is derived from an EMBL/GenBank/DDBJ whole genome shotgun (WGS) entry which is preliminary data.</text>
</comment>
<proteinExistence type="predicted"/>
<dbReference type="OrthoDB" id="1493479at2"/>
<dbReference type="PROSITE" id="PS51257">
    <property type="entry name" value="PROKAR_LIPOPROTEIN"/>
    <property type="match status" value="1"/>
</dbReference>
<evidence type="ECO:0000256" key="1">
    <source>
        <dbReference type="SAM" id="SignalP"/>
    </source>
</evidence>
<dbReference type="Proteomes" id="UP000318733">
    <property type="component" value="Unassembled WGS sequence"/>
</dbReference>
<dbReference type="AlphaFoldDB" id="A0A556MUI4"/>
<keyword evidence="3" id="KW-1185">Reference proteome</keyword>
<accession>A0A556MUI4</accession>
<name>A0A556MUI4_9SPHI</name>
<reference evidence="2 3" key="1">
    <citation type="submission" date="2019-07" db="EMBL/GenBank/DDBJ databases">
        <authorList>
            <person name="Huq M.A."/>
        </authorList>
    </citation>
    <scope>NUCLEOTIDE SEQUENCE [LARGE SCALE GENOMIC DNA]</scope>
    <source>
        <strain evidence="2 3">MAH-19</strain>
    </source>
</reference>
<organism evidence="2 3">
    <name type="scientific">Mucilaginibacter corticis</name>
    <dbReference type="NCBI Taxonomy" id="2597670"/>
    <lineage>
        <taxon>Bacteria</taxon>
        <taxon>Pseudomonadati</taxon>
        <taxon>Bacteroidota</taxon>
        <taxon>Sphingobacteriia</taxon>
        <taxon>Sphingobacteriales</taxon>
        <taxon>Sphingobacteriaceae</taxon>
        <taxon>Mucilaginibacter</taxon>
    </lineage>
</organism>
<feature type="signal peptide" evidence="1">
    <location>
        <begin position="1"/>
        <end position="21"/>
    </location>
</feature>
<sequence>MMKKPYLLFLLFIALAGCSLSGSKFDRQKWSYGDGLTYPLRDDIVDDLMKNHHIKGLTYRQVIDSLGRPQRRDSLQFTYQILDDSFDFNRKKPAHKKSLIVYFSKDSVVTKFEIYEHTDKK</sequence>
<gene>
    <name evidence="2" type="ORF">FO440_04875</name>
</gene>
<evidence type="ECO:0000313" key="3">
    <source>
        <dbReference type="Proteomes" id="UP000318733"/>
    </source>
</evidence>
<keyword evidence="1" id="KW-0732">Signal</keyword>
<evidence type="ECO:0000313" key="2">
    <source>
        <dbReference type="EMBL" id="TSJ43525.1"/>
    </source>
</evidence>